<dbReference type="Proteomes" id="UP000295444">
    <property type="component" value="Unassembled WGS sequence"/>
</dbReference>
<name>A0A4R6SIW1_LABRH</name>
<protein>
    <submittedName>
        <fullName evidence="2">Uncharacterized protein</fullName>
    </submittedName>
</protein>
<accession>A0A4R6SIW1</accession>
<sequence>MGRRIGGAGGGSDKGASKPAVIAAAAAAAIALGGGVGGGIGIGTEAASGGSASIAEVTDGSDAALSRDVGTKSKRAKSSAKHGKTDEAWRHTRCERGTHRA</sequence>
<comment type="caution">
    <text evidence="2">The sequence shown here is derived from an EMBL/GenBank/DDBJ whole genome shotgun (WGS) entry which is preliminary data.</text>
</comment>
<evidence type="ECO:0000313" key="2">
    <source>
        <dbReference type="EMBL" id="TDQ01326.1"/>
    </source>
</evidence>
<organism evidence="2 3">
    <name type="scientific">Labedaea rhizosphaerae</name>
    <dbReference type="NCBI Taxonomy" id="598644"/>
    <lineage>
        <taxon>Bacteria</taxon>
        <taxon>Bacillati</taxon>
        <taxon>Actinomycetota</taxon>
        <taxon>Actinomycetes</taxon>
        <taxon>Pseudonocardiales</taxon>
        <taxon>Pseudonocardiaceae</taxon>
        <taxon>Labedaea</taxon>
    </lineage>
</organism>
<feature type="region of interest" description="Disordered" evidence="1">
    <location>
        <begin position="59"/>
        <end position="101"/>
    </location>
</feature>
<feature type="compositionally biased region" description="Basic and acidic residues" evidence="1">
    <location>
        <begin position="83"/>
        <end position="101"/>
    </location>
</feature>
<evidence type="ECO:0000313" key="3">
    <source>
        <dbReference type="Proteomes" id="UP000295444"/>
    </source>
</evidence>
<dbReference type="RefSeq" id="WP_133849923.1">
    <property type="nucleotide sequence ID" value="NZ_SNXZ01000002.1"/>
</dbReference>
<keyword evidence="3" id="KW-1185">Reference proteome</keyword>
<dbReference type="EMBL" id="SNXZ01000002">
    <property type="protein sequence ID" value="TDQ01326.1"/>
    <property type="molecule type" value="Genomic_DNA"/>
</dbReference>
<feature type="compositionally biased region" description="Basic residues" evidence="1">
    <location>
        <begin position="72"/>
        <end position="82"/>
    </location>
</feature>
<reference evidence="2 3" key="1">
    <citation type="submission" date="2019-03" db="EMBL/GenBank/DDBJ databases">
        <title>Genomic Encyclopedia of Type Strains, Phase IV (KMG-IV): sequencing the most valuable type-strain genomes for metagenomic binning, comparative biology and taxonomic classification.</title>
        <authorList>
            <person name="Goeker M."/>
        </authorList>
    </citation>
    <scope>NUCLEOTIDE SEQUENCE [LARGE SCALE GENOMIC DNA]</scope>
    <source>
        <strain evidence="2 3">DSM 45361</strain>
    </source>
</reference>
<dbReference type="AlphaFoldDB" id="A0A4R6SIW1"/>
<evidence type="ECO:0000256" key="1">
    <source>
        <dbReference type="SAM" id="MobiDB-lite"/>
    </source>
</evidence>
<gene>
    <name evidence="2" type="ORF">EV186_1021194</name>
</gene>
<proteinExistence type="predicted"/>